<dbReference type="RefSeq" id="WP_398662316.1">
    <property type="nucleotide sequence ID" value="NZ_JBITDC010000030.1"/>
</dbReference>
<name>A0ABW7YGK8_STRCE</name>
<keyword evidence="1" id="KW-1133">Transmembrane helix</keyword>
<dbReference type="PROSITE" id="PS51257">
    <property type="entry name" value="PROKAR_LIPOPROTEIN"/>
    <property type="match status" value="1"/>
</dbReference>
<dbReference type="Proteomes" id="UP001612415">
    <property type="component" value="Unassembled WGS sequence"/>
</dbReference>
<feature type="transmembrane region" description="Helical" evidence="1">
    <location>
        <begin position="12"/>
        <end position="30"/>
    </location>
</feature>
<evidence type="ECO:0000313" key="3">
    <source>
        <dbReference type="Proteomes" id="UP001612415"/>
    </source>
</evidence>
<evidence type="ECO:0008006" key="4">
    <source>
        <dbReference type="Google" id="ProtNLM"/>
    </source>
</evidence>
<evidence type="ECO:0000256" key="1">
    <source>
        <dbReference type="SAM" id="Phobius"/>
    </source>
</evidence>
<comment type="caution">
    <text evidence="2">The sequence shown here is derived from an EMBL/GenBank/DDBJ whole genome shotgun (WGS) entry which is preliminary data.</text>
</comment>
<keyword evidence="3" id="KW-1185">Reference proteome</keyword>
<accession>A0ABW7YGK8</accession>
<organism evidence="2 3">
    <name type="scientific">Streptomyces cellulosae</name>
    <dbReference type="NCBI Taxonomy" id="1968"/>
    <lineage>
        <taxon>Bacteria</taxon>
        <taxon>Bacillati</taxon>
        <taxon>Actinomycetota</taxon>
        <taxon>Actinomycetes</taxon>
        <taxon>Kitasatosporales</taxon>
        <taxon>Streptomycetaceae</taxon>
        <taxon>Streptomyces</taxon>
    </lineage>
</organism>
<feature type="transmembrane region" description="Helical" evidence="1">
    <location>
        <begin position="61"/>
        <end position="80"/>
    </location>
</feature>
<dbReference type="EMBL" id="JBITDC010000030">
    <property type="protein sequence ID" value="MFI5681554.1"/>
    <property type="molecule type" value="Genomic_DNA"/>
</dbReference>
<keyword evidence="1" id="KW-0812">Transmembrane</keyword>
<protein>
    <recommendedName>
        <fullName evidence="4">Histidine kinase</fullName>
    </recommendedName>
</protein>
<proteinExistence type="predicted"/>
<sequence>MSERRGVPWREAAQVMVLSWMACGAAWGILSLLDETTLPVAAPVVILLTCWFWARHRYWSAAAAAACAGSVVAFVLTDLARPQRDRITADASATACAATIALVVFTGGVAADIPSHPIRTHVIHNS</sequence>
<gene>
    <name evidence="2" type="ORF">ACIA8P_44365</name>
</gene>
<evidence type="ECO:0000313" key="2">
    <source>
        <dbReference type="EMBL" id="MFI5681554.1"/>
    </source>
</evidence>
<keyword evidence="1" id="KW-0472">Membrane</keyword>
<feature type="transmembrane region" description="Helical" evidence="1">
    <location>
        <begin position="92"/>
        <end position="111"/>
    </location>
</feature>
<reference evidence="2 3" key="1">
    <citation type="submission" date="2024-10" db="EMBL/GenBank/DDBJ databases">
        <title>The Natural Products Discovery Center: Release of the First 8490 Sequenced Strains for Exploring Actinobacteria Biosynthetic Diversity.</title>
        <authorList>
            <person name="Kalkreuter E."/>
            <person name="Kautsar S.A."/>
            <person name="Yang D."/>
            <person name="Bader C.D."/>
            <person name="Teijaro C.N."/>
            <person name="Fluegel L."/>
            <person name="Davis C.M."/>
            <person name="Simpson J.R."/>
            <person name="Lauterbach L."/>
            <person name="Steele A.D."/>
            <person name="Gui C."/>
            <person name="Meng S."/>
            <person name="Li G."/>
            <person name="Viehrig K."/>
            <person name="Ye F."/>
            <person name="Su P."/>
            <person name="Kiefer A.F."/>
            <person name="Nichols A."/>
            <person name="Cepeda A.J."/>
            <person name="Yan W."/>
            <person name="Fan B."/>
            <person name="Jiang Y."/>
            <person name="Adhikari A."/>
            <person name="Zheng C.-J."/>
            <person name="Schuster L."/>
            <person name="Cowan T.M."/>
            <person name="Smanski M.J."/>
            <person name="Chevrette M.G."/>
            <person name="De Carvalho L.P.S."/>
            <person name="Shen B."/>
        </authorList>
    </citation>
    <scope>NUCLEOTIDE SEQUENCE [LARGE SCALE GENOMIC DNA]</scope>
    <source>
        <strain evidence="2 3">NPDC051599</strain>
    </source>
</reference>
<feature type="transmembrane region" description="Helical" evidence="1">
    <location>
        <begin position="36"/>
        <end position="54"/>
    </location>
</feature>